<dbReference type="InterPro" id="IPR001046">
    <property type="entry name" value="NRAMP_fam"/>
</dbReference>
<feature type="transmembrane region" description="Helical" evidence="6">
    <location>
        <begin position="123"/>
        <end position="141"/>
    </location>
</feature>
<feature type="transmembrane region" description="Helical" evidence="6">
    <location>
        <begin position="322"/>
        <end position="345"/>
    </location>
</feature>
<dbReference type="GO" id="GO:0005886">
    <property type="term" value="C:plasma membrane"/>
    <property type="evidence" value="ECO:0007669"/>
    <property type="project" value="TreeGrafter"/>
</dbReference>
<evidence type="ECO:0000256" key="4">
    <source>
        <dbReference type="ARBA" id="ARBA00022989"/>
    </source>
</evidence>
<dbReference type="PANTHER" id="PTHR11706:SF33">
    <property type="entry name" value="NATURAL RESISTANCE-ASSOCIATED MACROPHAGE PROTEIN 2"/>
    <property type="match status" value="1"/>
</dbReference>
<protein>
    <recommendedName>
        <fullName evidence="9">Divalent metal cation transporter</fullName>
    </recommendedName>
</protein>
<gene>
    <name evidence="7" type="ORF">DFR85_02270</name>
</gene>
<dbReference type="KEGG" id="abri:DFR85_02270"/>
<feature type="transmembrane region" description="Helical" evidence="6">
    <location>
        <begin position="239"/>
        <end position="259"/>
    </location>
</feature>
<evidence type="ECO:0000256" key="1">
    <source>
        <dbReference type="ARBA" id="ARBA00004141"/>
    </source>
</evidence>
<keyword evidence="2" id="KW-0813">Transport</keyword>
<dbReference type="OrthoDB" id="211791at2157"/>
<feature type="transmembrane region" description="Helical" evidence="6">
    <location>
        <begin position="383"/>
        <end position="404"/>
    </location>
</feature>
<dbReference type="GO" id="GO:0034755">
    <property type="term" value="P:iron ion transmembrane transport"/>
    <property type="evidence" value="ECO:0007669"/>
    <property type="project" value="TreeGrafter"/>
</dbReference>
<feature type="transmembrane region" description="Helical" evidence="6">
    <location>
        <begin position="51"/>
        <end position="73"/>
    </location>
</feature>
<feature type="transmembrane region" description="Helical" evidence="6">
    <location>
        <begin position="285"/>
        <end position="310"/>
    </location>
</feature>
<feature type="transmembrane region" description="Helical" evidence="6">
    <location>
        <begin position="153"/>
        <end position="173"/>
    </location>
</feature>
<feature type="transmembrane region" description="Helical" evidence="6">
    <location>
        <begin position="94"/>
        <end position="111"/>
    </location>
</feature>
<comment type="subcellular location">
    <subcellularLocation>
        <location evidence="1">Membrane</location>
        <topology evidence="1">Multi-pass membrane protein</topology>
    </subcellularLocation>
</comment>
<proteinExistence type="predicted"/>
<evidence type="ECO:0008006" key="9">
    <source>
        <dbReference type="Google" id="ProtNLM"/>
    </source>
</evidence>
<evidence type="ECO:0000256" key="2">
    <source>
        <dbReference type="ARBA" id="ARBA00022448"/>
    </source>
</evidence>
<feature type="transmembrane region" description="Helical" evidence="6">
    <location>
        <begin position="188"/>
        <end position="207"/>
    </location>
</feature>
<dbReference type="EMBL" id="CP029289">
    <property type="protein sequence ID" value="AWR93608.1"/>
    <property type="molecule type" value="Genomic_DNA"/>
</dbReference>
<reference evidence="7 8" key="1">
    <citation type="submission" date="2018-05" db="EMBL/GenBank/DDBJ databases">
        <title>Complete Genome Sequences of Extremely Thermoacidophilic, Metal-Mobilizing Type-Strain Members of the Archaeal Family Sulfolobaceae: Acidianus brierleyi DSM-1651T, Acidianus sulfidivorans DSM-18786T, Metallosphaera hakonensis DSM-7519T, and Metallosphaera prunae DSM-10039T.</title>
        <authorList>
            <person name="Counts J.A."/>
            <person name="Kelly R.M."/>
        </authorList>
    </citation>
    <scope>NUCLEOTIDE SEQUENCE [LARGE SCALE GENOMIC DNA]</scope>
    <source>
        <strain evidence="7 8">DSM 1651</strain>
    </source>
</reference>
<dbReference type="Proteomes" id="UP000248044">
    <property type="component" value="Chromosome"/>
</dbReference>
<keyword evidence="5 6" id="KW-0472">Membrane</keyword>
<dbReference type="Pfam" id="PF01566">
    <property type="entry name" value="Nramp"/>
    <property type="match status" value="1"/>
</dbReference>
<accession>A0A2U9IC63</accession>
<evidence type="ECO:0000313" key="8">
    <source>
        <dbReference type="Proteomes" id="UP000248044"/>
    </source>
</evidence>
<name>A0A2U9IC63_9CREN</name>
<keyword evidence="3 6" id="KW-0812">Transmembrane</keyword>
<evidence type="ECO:0000256" key="6">
    <source>
        <dbReference type="SAM" id="Phobius"/>
    </source>
</evidence>
<dbReference type="PANTHER" id="PTHR11706">
    <property type="entry name" value="SOLUTE CARRIER PROTEIN FAMILY 11 MEMBER"/>
    <property type="match status" value="1"/>
</dbReference>
<organism evidence="7 8">
    <name type="scientific">Acidianus brierleyi</name>
    <dbReference type="NCBI Taxonomy" id="41673"/>
    <lineage>
        <taxon>Archaea</taxon>
        <taxon>Thermoproteota</taxon>
        <taxon>Thermoprotei</taxon>
        <taxon>Sulfolobales</taxon>
        <taxon>Sulfolobaceae</taxon>
        <taxon>Acidianus</taxon>
    </lineage>
</organism>
<dbReference type="GO" id="GO:0005384">
    <property type="term" value="F:manganese ion transmembrane transporter activity"/>
    <property type="evidence" value="ECO:0007669"/>
    <property type="project" value="TreeGrafter"/>
</dbReference>
<keyword evidence="8" id="KW-1185">Reference proteome</keyword>
<evidence type="ECO:0000256" key="5">
    <source>
        <dbReference type="ARBA" id="ARBA00023136"/>
    </source>
</evidence>
<evidence type="ECO:0000256" key="3">
    <source>
        <dbReference type="ARBA" id="ARBA00022692"/>
    </source>
</evidence>
<keyword evidence="4 6" id="KW-1133">Transmembrane helix</keyword>
<feature type="transmembrane region" description="Helical" evidence="6">
    <location>
        <begin position="351"/>
        <end position="371"/>
    </location>
</feature>
<dbReference type="AlphaFoldDB" id="A0A2U9IC63"/>
<dbReference type="GO" id="GO:0015086">
    <property type="term" value="F:cadmium ion transmembrane transporter activity"/>
    <property type="evidence" value="ECO:0007669"/>
    <property type="project" value="TreeGrafter"/>
</dbReference>
<evidence type="ECO:0000313" key="7">
    <source>
        <dbReference type="EMBL" id="AWR93608.1"/>
    </source>
</evidence>
<sequence>MFTMRRNWFTMHRNNIYFLKLFGPAWLVMMADMDASSTIGAAETGAIFKYGLIWFLLLLVIPLYFIQEVSGRIGAVTRKGLGEVIRENYSRKTAILLSFPMALTDVITYIIEYLGVAIGLEMMGVPVYITVPIVYIIHILIVTKRKYIKAEKILLLISSLLIIGFGATLAVRGIKDYSPIYFVPSPDFIYILAVNVGAVIMPFMLFFQASATAEKMRWIPKTSENFLNRAIKHVKAETLIGAIVTELLMAIVEMATAGIDPSANFASASDLSSALQYIAGSYSPYLFGIGLIGAGFLALVIISLGSAWGIVEALGIPREKSYIVYILESLPAVIVTLIIPSYLLINVVLNLLVAFIFVLIGPAIVMGMIARNKKIMGEFRSSCLQNVEYWGSLIFIVIFGILAIL</sequence>